<dbReference type="EMBL" id="PKSL01000014">
    <property type="protein sequence ID" value="POW15183.1"/>
    <property type="molecule type" value="Genomic_DNA"/>
</dbReference>
<proteinExistence type="predicted"/>
<accession>A0A2S4W079</accession>
<organism evidence="3 4">
    <name type="scientific">Puccinia striiformis</name>
    <dbReference type="NCBI Taxonomy" id="27350"/>
    <lineage>
        <taxon>Eukaryota</taxon>
        <taxon>Fungi</taxon>
        <taxon>Dikarya</taxon>
        <taxon>Basidiomycota</taxon>
        <taxon>Pucciniomycotina</taxon>
        <taxon>Pucciniomycetes</taxon>
        <taxon>Pucciniales</taxon>
        <taxon>Pucciniaceae</taxon>
        <taxon>Puccinia</taxon>
    </lineage>
</organism>
<dbReference type="VEuPathDB" id="FungiDB:PSTT_02426"/>
<keyword evidence="2" id="KW-1133">Transmembrane helix</keyword>
<feature type="transmembrane region" description="Helical" evidence="2">
    <location>
        <begin position="12"/>
        <end position="36"/>
    </location>
</feature>
<evidence type="ECO:0000313" key="4">
    <source>
        <dbReference type="Proteomes" id="UP000239156"/>
    </source>
</evidence>
<feature type="region of interest" description="Disordered" evidence="1">
    <location>
        <begin position="595"/>
        <end position="627"/>
    </location>
</feature>
<keyword evidence="4" id="KW-1185">Reference proteome</keyword>
<feature type="compositionally biased region" description="Basic and acidic residues" evidence="1">
    <location>
        <begin position="203"/>
        <end position="218"/>
    </location>
</feature>
<evidence type="ECO:0000256" key="1">
    <source>
        <dbReference type="SAM" id="MobiDB-lite"/>
    </source>
</evidence>
<evidence type="ECO:0000256" key="2">
    <source>
        <dbReference type="SAM" id="Phobius"/>
    </source>
</evidence>
<reference evidence="3" key="1">
    <citation type="submission" date="2017-12" db="EMBL/GenBank/DDBJ databases">
        <title>Gene loss provides genomic basis for host adaptation in cereal stripe rust fungi.</title>
        <authorList>
            <person name="Xia C."/>
        </authorList>
    </citation>
    <scope>NUCLEOTIDE SEQUENCE [LARGE SCALE GENOMIC DNA]</scope>
    <source>
        <strain evidence="3">93-210</strain>
    </source>
</reference>
<gene>
    <name evidence="3" type="ORF">PSTT_02426</name>
</gene>
<comment type="caution">
    <text evidence="3">The sequence shown here is derived from an EMBL/GenBank/DDBJ whole genome shotgun (WGS) entry which is preliminary data.</text>
</comment>
<dbReference type="Proteomes" id="UP000239156">
    <property type="component" value="Unassembled WGS sequence"/>
</dbReference>
<keyword evidence="2" id="KW-0812">Transmembrane</keyword>
<evidence type="ECO:0000313" key="3">
    <source>
        <dbReference type="EMBL" id="POW15183.1"/>
    </source>
</evidence>
<name>A0A2S4W079_9BASI</name>
<feature type="compositionally biased region" description="Polar residues" evidence="1">
    <location>
        <begin position="595"/>
        <end position="617"/>
    </location>
</feature>
<feature type="region of interest" description="Disordered" evidence="1">
    <location>
        <begin position="180"/>
        <end position="221"/>
    </location>
</feature>
<dbReference type="VEuPathDB" id="FungiDB:PSHT_13790"/>
<sequence>MTTKNLEVNPHAIIKNIISLLYLPVASVLEVAWSWIPRPNTKWALINSWLIEANTFPSSCLYLAGNTKITEVLSFLTMSNLASLLKLGTTCVLLLDCLVSGSPVADLDTSGTSEKCDLLSRFSSQESSVDFGSPAVPSFEGRCLHSVGDPSDPRNSIRSNWVATVLRSEDGQHHVIRVPSGQSYPQKATLEKQKSTLSKKGRKLEEPRKMARSDRRLDQSAQVEYPRTINADRRDSFVGSEQLEPGELEKSNEGIRIALPGIWDSVMWQEEPMLSELLLRSGVREFLPRSIEIFLYHLGIDFKNQKLHGKTADFPNFRSWYRSLGEHARATSTSMGGDPFEKSAIRQLIRQDLYNRIRATFQELERSNLSSPKEFTIAENKLLKNLSAEYRRFLQAIQSEYSSASSTQLKKLREACLEINAELNKLVDDIGDGSLVPGHVDVSPSHFDRSAHIDPGHGHIDPASSAKLDCLLRRLLFVAKGCPQQFLRMKTLPNVSRLSHLRITSPKVRKLIHLIDSAKDVSLAEDGLLAATSRVADFRDQILKEFFETNSQHAPAGNAPAWLTQSDQELKKLVTDLESLRLDEILKYMNPSEKQSNWLASPQKTPTSKLTGWQSDAESVVSDRTAPEEVSWNPYGYDTAKFHQLLTARLEGVVGDRLQDAGTSP</sequence>
<protein>
    <submittedName>
        <fullName evidence="3">Uncharacterized protein</fullName>
    </submittedName>
</protein>
<dbReference type="AlphaFoldDB" id="A0A2S4W079"/>
<keyword evidence="2" id="KW-0472">Membrane</keyword>